<dbReference type="InterPro" id="IPR001647">
    <property type="entry name" value="HTH_TetR"/>
</dbReference>
<dbReference type="PROSITE" id="PS50977">
    <property type="entry name" value="HTH_TETR_2"/>
    <property type="match status" value="1"/>
</dbReference>
<sequence length="198" mass="22231">MSSKKNPGTRSRILEAAWKALESGDPRQSRMGDIAKAAGISRQALYLHFPSRTELLVATARHLDEVFDVDAALAESRAAKTGRERLPAFIRAWSGHIPHIYGVGRAFMAMMPSDEAAESAWRDRMKAVRHGCEAAVEALKKEGALAPRWDQKKAVDWLWTLLSVRNWEHLTQDCGWSQSEYLDAMVRTAEQTLLRSTN</sequence>
<evidence type="ECO:0000259" key="5">
    <source>
        <dbReference type="PROSITE" id="PS50977"/>
    </source>
</evidence>
<reference evidence="6 7" key="1">
    <citation type="submission" date="2020-06" db="EMBL/GenBank/DDBJ databases">
        <title>Altererythrobacter lutimaris sp. nov., a marine bacterium isolated from a tidal flat.</title>
        <authorList>
            <person name="Kim D."/>
            <person name="Yoo Y."/>
            <person name="Kim J.-J."/>
        </authorList>
    </citation>
    <scope>NUCLEOTIDE SEQUENCE [LARGE SCALE GENOMIC DNA]</scope>
    <source>
        <strain evidence="6 7">JGD-16</strain>
    </source>
</reference>
<keyword evidence="7" id="KW-1185">Reference proteome</keyword>
<dbReference type="EMBL" id="JABWTA010000001">
    <property type="protein sequence ID" value="NVE94823.1"/>
    <property type="molecule type" value="Genomic_DNA"/>
</dbReference>
<dbReference type="SUPFAM" id="SSF46689">
    <property type="entry name" value="Homeodomain-like"/>
    <property type="match status" value="1"/>
</dbReference>
<keyword evidence="3" id="KW-0804">Transcription</keyword>
<keyword evidence="2 4" id="KW-0238">DNA-binding</keyword>
<accession>A0A850HA45</accession>
<dbReference type="PANTHER" id="PTHR30055:SF234">
    <property type="entry name" value="HTH-TYPE TRANSCRIPTIONAL REGULATOR BETI"/>
    <property type="match status" value="1"/>
</dbReference>
<protein>
    <submittedName>
        <fullName evidence="6">TetR/AcrR family transcriptional regulator</fullName>
    </submittedName>
</protein>
<dbReference type="InterPro" id="IPR050109">
    <property type="entry name" value="HTH-type_TetR-like_transc_reg"/>
</dbReference>
<dbReference type="InterPro" id="IPR036271">
    <property type="entry name" value="Tet_transcr_reg_TetR-rel_C_sf"/>
</dbReference>
<organism evidence="6 7">
    <name type="scientific">Altererythrobacter lutimaris</name>
    <dbReference type="NCBI Taxonomy" id="2743979"/>
    <lineage>
        <taxon>Bacteria</taxon>
        <taxon>Pseudomonadati</taxon>
        <taxon>Pseudomonadota</taxon>
        <taxon>Alphaproteobacteria</taxon>
        <taxon>Sphingomonadales</taxon>
        <taxon>Erythrobacteraceae</taxon>
        <taxon>Altererythrobacter</taxon>
    </lineage>
</organism>
<gene>
    <name evidence="6" type="ORF">HUO12_07915</name>
</gene>
<dbReference type="PANTHER" id="PTHR30055">
    <property type="entry name" value="HTH-TYPE TRANSCRIPTIONAL REGULATOR RUTR"/>
    <property type="match status" value="1"/>
</dbReference>
<proteinExistence type="predicted"/>
<dbReference type="Pfam" id="PF00440">
    <property type="entry name" value="TetR_N"/>
    <property type="match status" value="1"/>
</dbReference>
<evidence type="ECO:0000313" key="6">
    <source>
        <dbReference type="EMBL" id="NVE94823.1"/>
    </source>
</evidence>
<evidence type="ECO:0000313" key="7">
    <source>
        <dbReference type="Proteomes" id="UP000546031"/>
    </source>
</evidence>
<evidence type="ECO:0000256" key="4">
    <source>
        <dbReference type="PROSITE-ProRule" id="PRU00335"/>
    </source>
</evidence>
<dbReference type="GO" id="GO:0003700">
    <property type="term" value="F:DNA-binding transcription factor activity"/>
    <property type="evidence" value="ECO:0007669"/>
    <property type="project" value="TreeGrafter"/>
</dbReference>
<keyword evidence="1" id="KW-0805">Transcription regulation</keyword>
<dbReference type="SUPFAM" id="SSF48498">
    <property type="entry name" value="Tetracyclin repressor-like, C-terminal domain"/>
    <property type="match status" value="1"/>
</dbReference>
<name>A0A850HA45_9SPHN</name>
<dbReference type="Gene3D" id="1.10.357.10">
    <property type="entry name" value="Tetracycline Repressor, domain 2"/>
    <property type="match status" value="1"/>
</dbReference>
<dbReference type="InterPro" id="IPR009057">
    <property type="entry name" value="Homeodomain-like_sf"/>
</dbReference>
<evidence type="ECO:0000256" key="1">
    <source>
        <dbReference type="ARBA" id="ARBA00023015"/>
    </source>
</evidence>
<feature type="DNA-binding region" description="H-T-H motif" evidence="4">
    <location>
        <begin position="30"/>
        <end position="49"/>
    </location>
</feature>
<dbReference type="RefSeq" id="WP_176273059.1">
    <property type="nucleotide sequence ID" value="NZ_JABWTA010000001.1"/>
</dbReference>
<evidence type="ECO:0000256" key="3">
    <source>
        <dbReference type="ARBA" id="ARBA00023163"/>
    </source>
</evidence>
<dbReference type="GO" id="GO:0000976">
    <property type="term" value="F:transcription cis-regulatory region binding"/>
    <property type="evidence" value="ECO:0007669"/>
    <property type="project" value="TreeGrafter"/>
</dbReference>
<feature type="domain" description="HTH tetR-type" evidence="5">
    <location>
        <begin position="7"/>
        <end position="67"/>
    </location>
</feature>
<dbReference type="Proteomes" id="UP000546031">
    <property type="component" value="Unassembled WGS sequence"/>
</dbReference>
<dbReference type="AlphaFoldDB" id="A0A850HA45"/>
<evidence type="ECO:0000256" key="2">
    <source>
        <dbReference type="ARBA" id="ARBA00023125"/>
    </source>
</evidence>
<comment type="caution">
    <text evidence="6">The sequence shown here is derived from an EMBL/GenBank/DDBJ whole genome shotgun (WGS) entry which is preliminary data.</text>
</comment>